<dbReference type="InterPro" id="IPR050301">
    <property type="entry name" value="NTE"/>
</dbReference>
<name>E1QKL5_DESB2</name>
<dbReference type="HOGENOM" id="CLU_047251_0_2_7"/>
<feature type="active site" description="Nucleophile" evidence="4">
    <location>
        <position position="39"/>
    </location>
</feature>
<dbReference type="SUPFAM" id="SSF52151">
    <property type="entry name" value="FabD/lysophospholipase-like"/>
    <property type="match status" value="1"/>
</dbReference>
<evidence type="ECO:0000313" key="7">
    <source>
        <dbReference type="Proteomes" id="UP000009047"/>
    </source>
</evidence>
<dbReference type="OrthoDB" id="5290098at2"/>
<evidence type="ECO:0000256" key="1">
    <source>
        <dbReference type="ARBA" id="ARBA00022801"/>
    </source>
</evidence>
<dbReference type="RefSeq" id="WP_013259547.1">
    <property type="nucleotide sequence ID" value="NC_014365.1"/>
</dbReference>
<dbReference type="InterPro" id="IPR016035">
    <property type="entry name" value="Acyl_Trfase/lysoPLipase"/>
</dbReference>
<evidence type="ECO:0000256" key="4">
    <source>
        <dbReference type="PROSITE-ProRule" id="PRU01161"/>
    </source>
</evidence>
<dbReference type="GO" id="GO:0016042">
    <property type="term" value="P:lipid catabolic process"/>
    <property type="evidence" value="ECO:0007669"/>
    <property type="project" value="UniProtKB-UniRule"/>
</dbReference>
<evidence type="ECO:0000313" key="6">
    <source>
        <dbReference type="EMBL" id="ADK86108.1"/>
    </source>
</evidence>
<feature type="short sequence motif" description="GXGXXG" evidence="4">
    <location>
        <begin position="10"/>
        <end position="15"/>
    </location>
</feature>
<dbReference type="AlphaFoldDB" id="E1QKL5"/>
<gene>
    <name evidence="6" type="ordered locus">Deba_2754</name>
</gene>
<dbReference type="EMBL" id="CP002085">
    <property type="protein sequence ID" value="ADK86108.1"/>
    <property type="molecule type" value="Genomic_DNA"/>
</dbReference>
<reference evidence="6 7" key="1">
    <citation type="journal article" date="2010" name="Stand. Genomic Sci.">
        <title>Complete genome sequence of Desulfarculus baarsii type strain (2st14).</title>
        <authorList>
            <person name="Sun H."/>
            <person name="Spring S."/>
            <person name="Lapidus A."/>
            <person name="Davenport K."/>
            <person name="Del Rio T.G."/>
            <person name="Tice H."/>
            <person name="Nolan M."/>
            <person name="Copeland A."/>
            <person name="Cheng J.F."/>
            <person name="Lucas S."/>
            <person name="Tapia R."/>
            <person name="Goodwin L."/>
            <person name="Pitluck S."/>
            <person name="Ivanova N."/>
            <person name="Pagani I."/>
            <person name="Mavromatis K."/>
            <person name="Ovchinnikova G."/>
            <person name="Pati A."/>
            <person name="Chen A."/>
            <person name="Palaniappan K."/>
            <person name="Hauser L."/>
            <person name="Chang Y.J."/>
            <person name="Jeffries C.D."/>
            <person name="Detter J.C."/>
            <person name="Han C."/>
            <person name="Rohde M."/>
            <person name="Brambilla E."/>
            <person name="Goker M."/>
            <person name="Woyke T."/>
            <person name="Bristow J."/>
            <person name="Eisen J.A."/>
            <person name="Markowitz V."/>
            <person name="Hugenholtz P."/>
            <person name="Kyrpides N.C."/>
            <person name="Klenk H.P."/>
            <person name="Land M."/>
        </authorList>
    </citation>
    <scope>NUCLEOTIDE SEQUENCE [LARGE SCALE GENOMIC DNA]</scope>
    <source>
        <strain evidence="7">ATCC 33931 / DSM 2075 / LMG 7858 / VKM B-1802 / 2st14</strain>
    </source>
</reference>
<dbReference type="InterPro" id="IPR002641">
    <property type="entry name" value="PNPLA_dom"/>
</dbReference>
<dbReference type="PROSITE" id="PS51635">
    <property type="entry name" value="PNPLA"/>
    <property type="match status" value="1"/>
</dbReference>
<evidence type="ECO:0000256" key="2">
    <source>
        <dbReference type="ARBA" id="ARBA00022963"/>
    </source>
</evidence>
<evidence type="ECO:0000256" key="3">
    <source>
        <dbReference type="ARBA" id="ARBA00023098"/>
    </source>
</evidence>
<keyword evidence="1 4" id="KW-0378">Hydrolase</keyword>
<accession>E1QKL5</accession>
<dbReference type="eggNOG" id="COG1752">
    <property type="taxonomic scope" value="Bacteria"/>
</dbReference>
<feature type="short sequence motif" description="DGA/G" evidence="4">
    <location>
        <begin position="169"/>
        <end position="171"/>
    </location>
</feature>
<evidence type="ECO:0000259" key="5">
    <source>
        <dbReference type="PROSITE" id="PS51635"/>
    </source>
</evidence>
<feature type="short sequence motif" description="GXSXG" evidence="4">
    <location>
        <begin position="37"/>
        <end position="41"/>
    </location>
</feature>
<dbReference type="GO" id="GO:0016787">
    <property type="term" value="F:hydrolase activity"/>
    <property type="evidence" value="ECO:0007669"/>
    <property type="project" value="UniProtKB-UniRule"/>
</dbReference>
<proteinExistence type="predicted"/>
<organism evidence="6 7">
    <name type="scientific">Desulfarculus baarsii (strain ATCC 33931 / DSM 2075 / LMG 7858 / VKM B-1802 / 2st14)</name>
    <dbReference type="NCBI Taxonomy" id="644282"/>
    <lineage>
        <taxon>Bacteria</taxon>
        <taxon>Pseudomonadati</taxon>
        <taxon>Thermodesulfobacteriota</taxon>
        <taxon>Desulfarculia</taxon>
        <taxon>Desulfarculales</taxon>
        <taxon>Desulfarculaceae</taxon>
        <taxon>Desulfarculus</taxon>
    </lineage>
</organism>
<feature type="domain" description="PNPLA" evidence="5">
    <location>
        <begin position="6"/>
        <end position="182"/>
    </location>
</feature>
<keyword evidence="7" id="KW-1185">Reference proteome</keyword>
<dbReference type="Gene3D" id="3.40.1090.10">
    <property type="entry name" value="Cytosolic phospholipase A2 catalytic domain"/>
    <property type="match status" value="2"/>
</dbReference>
<keyword evidence="3 4" id="KW-0443">Lipid metabolism</keyword>
<dbReference type="STRING" id="644282.Deba_2754"/>
<protein>
    <submittedName>
        <fullName evidence="6">Patatin</fullName>
    </submittedName>
</protein>
<feature type="active site" description="Proton acceptor" evidence="4">
    <location>
        <position position="169"/>
    </location>
</feature>
<keyword evidence="2 4" id="KW-0442">Lipid degradation</keyword>
<dbReference type="PANTHER" id="PTHR14226:SF76">
    <property type="entry name" value="NTE FAMILY PROTEIN RSSA"/>
    <property type="match status" value="1"/>
</dbReference>
<sequence length="277" mass="30514">MKKIGLALGGGGAKGLAHLLMLEALDEMGLKPACIAGASIGAVFGAAYASGVGVGRIREAVDELLSKDGVRLRELIFTRDGRRLLEFFEPALKGGGVLRGENFMAYLMENIPADYFEDLELPLKVVAADFWSREEVVFGSGPLGPAIRASMAIPWLFQPVRMGELLLIDGGAVNPLPYDLLQGECDITIAIDVMGSRPHPGKEKPGMLDYLFNTYQIMQKSIVRQKMRVRRPDVYIDVDVAGVRVMEFFKAGEIYRQAMPAKERLKRQLGRLLDTDR</sequence>
<dbReference type="Pfam" id="PF01734">
    <property type="entry name" value="Patatin"/>
    <property type="match status" value="1"/>
</dbReference>
<dbReference type="PANTHER" id="PTHR14226">
    <property type="entry name" value="NEUROPATHY TARGET ESTERASE/SWISS CHEESE D.MELANOGASTER"/>
    <property type="match status" value="1"/>
</dbReference>
<dbReference type="KEGG" id="dbr:Deba_2754"/>
<dbReference type="Proteomes" id="UP000009047">
    <property type="component" value="Chromosome"/>
</dbReference>